<dbReference type="AlphaFoldDB" id="A0A0F9HFS1"/>
<sequence length="237" mass="28129">MSIRNTKQCPKCPREISLSNFDRHVKACNGPIKTKYPWDEWKIGDNLYQHPDGYIGNMPQVKLYMVNRDGKNMDGIKIYHQRLRSGDAKPWNYGMTIETHPEFADKLGNSTETREKLSKLSKENPAGAVKLWLEGKPIKGRKIYYYTMKDGTEIILDSSWEVQLAKSMDYFDVLWERPKLMRLLDGRSYTPDFYLIDFDVYLDPKFRENEGQNERIKLWEEQYQKRLIIIRELENCK</sequence>
<protein>
    <submittedName>
        <fullName evidence="1">Uncharacterized protein</fullName>
    </submittedName>
</protein>
<comment type="caution">
    <text evidence="1">The sequence shown here is derived from an EMBL/GenBank/DDBJ whole genome shotgun (WGS) entry which is preliminary data.</text>
</comment>
<dbReference type="EMBL" id="LAZR01022827">
    <property type="protein sequence ID" value="KKL80525.1"/>
    <property type="molecule type" value="Genomic_DNA"/>
</dbReference>
<feature type="non-terminal residue" evidence="1">
    <location>
        <position position="237"/>
    </location>
</feature>
<accession>A0A0F9HFS1</accession>
<organism evidence="1">
    <name type="scientific">marine sediment metagenome</name>
    <dbReference type="NCBI Taxonomy" id="412755"/>
    <lineage>
        <taxon>unclassified sequences</taxon>
        <taxon>metagenomes</taxon>
        <taxon>ecological metagenomes</taxon>
    </lineage>
</organism>
<evidence type="ECO:0000313" key="1">
    <source>
        <dbReference type="EMBL" id="KKL80525.1"/>
    </source>
</evidence>
<reference evidence="1" key="1">
    <citation type="journal article" date="2015" name="Nature">
        <title>Complex archaea that bridge the gap between prokaryotes and eukaryotes.</title>
        <authorList>
            <person name="Spang A."/>
            <person name="Saw J.H."/>
            <person name="Jorgensen S.L."/>
            <person name="Zaremba-Niedzwiedzka K."/>
            <person name="Martijn J."/>
            <person name="Lind A.E."/>
            <person name="van Eijk R."/>
            <person name="Schleper C."/>
            <person name="Guy L."/>
            <person name="Ettema T.J."/>
        </authorList>
    </citation>
    <scope>NUCLEOTIDE SEQUENCE</scope>
</reference>
<proteinExistence type="predicted"/>
<dbReference type="Gene3D" id="3.40.91.30">
    <property type="match status" value="1"/>
</dbReference>
<name>A0A0F9HFS1_9ZZZZ</name>
<gene>
    <name evidence="1" type="ORF">LCGC14_2003920</name>
</gene>